<evidence type="ECO:0000313" key="4">
    <source>
        <dbReference type="Proteomes" id="UP001610631"/>
    </source>
</evidence>
<evidence type="ECO:0000259" key="2">
    <source>
        <dbReference type="Pfam" id="PF13466"/>
    </source>
</evidence>
<dbReference type="Gene3D" id="3.30.750.24">
    <property type="entry name" value="STAS domain"/>
    <property type="match status" value="1"/>
</dbReference>
<protein>
    <submittedName>
        <fullName evidence="3">STAS domain-containing protein</fullName>
    </submittedName>
</protein>
<dbReference type="InterPro" id="IPR058548">
    <property type="entry name" value="MlaB-like_STAS"/>
</dbReference>
<name>A0ABW7PF73_9ACTN</name>
<dbReference type="Proteomes" id="UP001610631">
    <property type="component" value="Unassembled WGS sequence"/>
</dbReference>
<organism evidence="3 4">
    <name type="scientific">Streptomyces racemochromogenes</name>
    <dbReference type="NCBI Taxonomy" id="67353"/>
    <lineage>
        <taxon>Bacteria</taxon>
        <taxon>Bacillati</taxon>
        <taxon>Actinomycetota</taxon>
        <taxon>Actinomycetes</taxon>
        <taxon>Kitasatosporales</taxon>
        <taxon>Streptomycetaceae</taxon>
        <taxon>Streptomyces</taxon>
    </lineage>
</organism>
<dbReference type="Pfam" id="PF13466">
    <property type="entry name" value="STAS_2"/>
    <property type="match status" value="1"/>
</dbReference>
<comment type="caution">
    <text evidence="3">The sequence shown here is derived from an EMBL/GenBank/DDBJ whole genome shotgun (WGS) entry which is preliminary data.</text>
</comment>
<dbReference type="SUPFAM" id="SSF52091">
    <property type="entry name" value="SpoIIaa-like"/>
    <property type="match status" value="1"/>
</dbReference>
<reference evidence="3 4" key="1">
    <citation type="submission" date="2024-03" db="EMBL/GenBank/DDBJ databases">
        <title>Whole genome sequencing of Streptomyces racemochromogenes, to identify antimicrobial biosynthetic gene clusters.</title>
        <authorList>
            <person name="Suryawanshi P."/>
            <person name="Krishnaraj P.U."/>
            <person name="Arun Y.P."/>
            <person name="Suryawanshi M.P."/>
            <person name="Rakshit O."/>
        </authorList>
    </citation>
    <scope>NUCLEOTIDE SEQUENCE [LARGE SCALE GENOMIC DNA]</scope>
    <source>
        <strain evidence="3 4">AUDT626</strain>
    </source>
</reference>
<dbReference type="RefSeq" id="WP_395510367.1">
    <property type="nucleotide sequence ID" value="NZ_JBBDHD010000034.1"/>
</dbReference>
<dbReference type="EMBL" id="JBBDHD010000034">
    <property type="protein sequence ID" value="MFH7596532.1"/>
    <property type="molecule type" value="Genomic_DNA"/>
</dbReference>
<sequence length="111" mass="11611">MEITTLALDGPQPDIPALCARVGEACRDGPPRQLVCDASRAGRPTLATVEALARMALTARSHRTPFTVTGAPPALRALLDLVGLVELLGEPEQREPAGGVQEGVQPDDPPL</sequence>
<feature type="domain" description="MlaB-like STAS" evidence="2">
    <location>
        <begin position="14"/>
        <end position="84"/>
    </location>
</feature>
<evidence type="ECO:0000313" key="3">
    <source>
        <dbReference type="EMBL" id="MFH7596532.1"/>
    </source>
</evidence>
<accession>A0ABW7PF73</accession>
<gene>
    <name evidence="3" type="ORF">WDV06_15735</name>
</gene>
<evidence type="ECO:0000256" key="1">
    <source>
        <dbReference type="SAM" id="MobiDB-lite"/>
    </source>
</evidence>
<feature type="region of interest" description="Disordered" evidence="1">
    <location>
        <begin position="90"/>
        <end position="111"/>
    </location>
</feature>
<proteinExistence type="predicted"/>
<dbReference type="InterPro" id="IPR036513">
    <property type="entry name" value="STAS_dom_sf"/>
</dbReference>
<keyword evidence="4" id="KW-1185">Reference proteome</keyword>